<evidence type="ECO:0000256" key="1">
    <source>
        <dbReference type="SAM" id="MobiDB-lite"/>
    </source>
</evidence>
<reference evidence="2" key="1">
    <citation type="submission" date="2021-06" db="EMBL/GenBank/DDBJ databases">
        <authorList>
            <person name="Kallberg Y."/>
            <person name="Tangrot J."/>
            <person name="Rosling A."/>
        </authorList>
    </citation>
    <scope>NUCLEOTIDE SEQUENCE</scope>
    <source>
        <strain evidence="2">CL551</strain>
    </source>
</reference>
<name>A0A9N9IPW1_9GLOM</name>
<organism evidence="2 3">
    <name type="scientific">Acaulospora morrowiae</name>
    <dbReference type="NCBI Taxonomy" id="94023"/>
    <lineage>
        <taxon>Eukaryota</taxon>
        <taxon>Fungi</taxon>
        <taxon>Fungi incertae sedis</taxon>
        <taxon>Mucoromycota</taxon>
        <taxon>Glomeromycotina</taxon>
        <taxon>Glomeromycetes</taxon>
        <taxon>Diversisporales</taxon>
        <taxon>Acaulosporaceae</taxon>
        <taxon>Acaulospora</taxon>
    </lineage>
</organism>
<protein>
    <submittedName>
        <fullName evidence="2">16846_t:CDS:1</fullName>
    </submittedName>
</protein>
<accession>A0A9N9IPW1</accession>
<dbReference type="EMBL" id="CAJVPV010031869">
    <property type="protein sequence ID" value="CAG8743679.1"/>
    <property type="molecule type" value="Genomic_DNA"/>
</dbReference>
<proteinExistence type="predicted"/>
<dbReference type="Proteomes" id="UP000789342">
    <property type="component" value="Unassembled WGS sequence"/>
</dbReference>
<feature type="non-terminal residue" evidence="2">
    <location>
        <position position="1"/>
    </location>
</feature>
<keyword evidence="3" id="KW-1185">Reference proteome</keyword>
<gene>
    <name evidence="2" type="ORF">AMORRO_LOCUS14888</name>
</gene>
<dbReference type="AlphaFoldDB" id="A0A9N9IPW1"/>
<sequence>HNEFYSHRRSHYSIPGNTGNPSSPPNLVDLLHGVDVSAAASAVDDLDIGYFKGKRFPWASRISCRIHSFLPRRFNDRRCKLFTGGHTKIYCIHLRRLVNGNPYPKQNKKLFPVVVNEGD</sequence>
<evidence type="ECO:0000313" key="2">
    <source>
        <dbReference type="EMBL" id="CAG8743679.1"/>
    </source>
</evidence>
<feature type="region of interest" description="Disordered" evidence="1">
    <location>
        <begin position="1"/>
        <end position="20"/>
    </location>
</feature>
<feature type="non-terminal residue" evidence="2">
    <location>
        <position position="119"/>
    </location>
</feature>
<evidence type="ECO:0000313" key="3">
    <source>
        <dbReference type="Proteomes" id="UP000789342"/>
    </source>
</evidence>
<comment type="caution">
    <text evidence="2">The sequence shown here is derived from an EMBL/GenBank/DDBJ whole genome shotgun (WGS) entry which is preliminary data.</text>
</comment>